<evidence type="ECO:0000256" key="6">
    <source>
        <dbReference type="ARBA" id="ARBA00022692"/>
    </source>
</evidence>
<dbReference type="PANTHER" id="PTHR43711">
    <property type="entry name" value="TWO-COMPONENT HISTIDINE KINASE"/>
    <property type="match status" value="1"/>
</dbReference>
<dbReference type="InterPro" id="IPR003594">
    <property type="entry name" value="HATPase_dom"/>
</dbReference>
<evidence type="ECO:0000256" key="11">
    <source>
        <dbReference type="SAM" id="MobiDB-lite"/>
    </source>
</evidence>
<proteinExistence type="predicted"/>
<protein>
    <recommendedName>
        <fullName evidence="3">histidine kinase</fullName>
        <ecNumber evidence="3">2.7.13.3</ecNumber>
    </recommendedName>
</protein>
<sequence length="902" mass="99399">MSRSAHPSLPSRARRRLRRQPLPPRLTALVVLVVPMAMTLFSWQQLRHMEQQQASAAFSREASRVSAAMEERLNDYAQVLRGGSGFLHATPNPSRQAWHQFSEQLELSRKVPGMLVLGYLPRVAAADLPAFTQRMREREGVTGFSVRPPGPRDEYFPVAFMAPEAPLRSAFGFDVASEPTRREVLQAARDMGVVAMSGPIRPMADPEHASPSLLMVAPLYSTNGVPTIQEQRRQALQGYVFTLFRVDEFVDSLSLSGSAQLNIRISDDSGGSSQTKHLYGASGSGPSNPLSEERSFYFGGRSWQLHLESQDPPEQGPELPSSRILLFSGTAISMLLALLTLRLGSRRSFAEQLARRLSHEWAEANSRLTGVFAALPDLMFELDRDRCFRHYHAPNEGELFVPPHSFLGRHPRDILPASLVTQLEQCCDRIDAGVRLQIMEYQLPRHDGEIGEYEARITAIGEGGYLMVVRNVSEVRRTQQALLQANARMKSVFDSATEVSIITTDTEGLITVFNRGAEKMLGYNAAAMVGQATPAILHLPEEVEARAAELSREFGWKIQGFEVFVTRARLTGAERREWTYVRQDGSHLTVSLVVTAVYDEAHNVTGFLGVAVDITALKTAEAELRRHRDHLQELVSERSADLLVAKEAAEYANHTKSEFLANMSHELRTPMHAILSFAGLGLSRAGSIPGAEKLNHYFQRIRESGERLLALVNDLLDLSKLEAGKMSFEPRPVNLRPLIREAAGEMESLLQEKSLHLVLDERGPAEVYCDPLRFGQLIRNLLSNAIKFSPVGGVIQVGFAPTTLSSGRRSGDRGNRSAVEMTVRDEGVGIPVDERELVFDKFAQSSKTKTGAGGTGLGLAICREIALAHRGTIVARGNDGPGTCLAVTLPTPEASPSIEDRA</sequence>
<dbReference type="InterPro" id="IPR050736">
    <property type="entry name" value="Sensor_HK_Regulatory"/>
</dbReference>
<keyword evidence="7" id="KW-0418">Kinase</keyword>
<evidence type="ECO:0000259" key="12">
    <source>
        <dbReference type="PROSITE" id="PS50109"/>
    </source>
</evidence>
<feature type="compositionally biased region" description="Polar residues" evidence="11">
    <location>
        <begin position="265"/>
        <end position="276"/>
    </location>
</feature>
<comment type="subcellular location">
    <subcellularLocation>
        <location evidence="2">Membrane</location>
    </subcellularLocation>
</comment>
<evidence type="ECO:0000256" key="5">
    <source>
        <dbReference type="ARBA" id="ARBA00022679"/>
    </source>
</evidence>
<dbReference type="PROSITE" id="PS50113">
    <property type="entry name" value="PAC"/>
    <property type="match status" value="1"/>
</dbReference>
<dbReference type="InterPro" id="IPR036097">
    <property type="entry name" value="HisK_dim/P_sf"/>
</dbReference>
<dbReference type="EC" id="2.7.13.3" evidence="3"/>
<dbReference type="Gene3D" id="3.30.565.10">
    <property type="entry name" value="Histidine kinase-like ATPase, C-terminal domain"/>
    <property type="match status" value="1"/>
</dbReference>
<keyword evidence="8" id="KW-1133">Transmembrane helix</keyword>
<dbReference type="InterPro" id="IPR003661">
    <property type="entry name" value="HisK_dim/P_dom"/>
</dbReference>
<dbReference type="Pfam" id="PF13426">
    <property type="entry name" value="PAS_9"/>
    <property type="match status" value="1"/>
</dbReference>
<dbReference type="InterPro" id="IPR035965">
    <property type="entry name" value="PAS-like_dom_sf"/>
</dbReference>
<evidence type="ECO:0000256" key="8">
    <source>
        <dbReference type="ARBA" id="ARBA00022989"/>
    </source>
</evidence>
<dbReference type="InterPro" id="IPR000700">
    <property type="entry name" value="PAS-assoc_C"/>
</dbReference>
<dbReference type="SUPFAM" id="SSF55785">
    <property type="entry name" value="PYP-like sensor domain (PAS domain)"/>
    <property type="match status" value="2"/>
</dbReference>
<evidence type="ECO:0000256" key="9">
    <source>
        <dbReference type="ARBA" id="ARBA00023012"/>
    </source>
</evidence>
<comment type="caution">
    <text evidence="16">The sequence shown here is derived from an EMBL/GenBank/DDBJ whole genome shotgun (WGS) entry which is preliminary data.</text>
</comment>
<accession>A0ABY0ITR6</accession>
<dbReference type="PANTHER" id="PTHR43711:SF1">
    <property type="entry name" value="HISTIDINE KINASE 1"/>
    <property type="match status" value="1"/>
</dbReference>
<dbReference type="InterPro" id="IPR001610">
    <property type="entry name" value="PAC"/>
</dbReference>
<dbReference type="SUPFAM" id="SSF55874">
    <property type="entry name" value="ATPase domain of HSP90 chaperone/DNA topoisomerase II/histidine kinase"/>
    <property type="match status" value="1"/>
</dbReference>
<dbReference type="InterPro" id="IPR000014">
    <property type="entry name" value="PAS"/>
</dbReference>
<evidence type="ECO:0000313" key="17">
    <source>
        <dbReference type="Proteomes" id="UP000292136"/>
    </source>
</evidence>
<evidence type="ECO:0000256" key="2">
    <source>
        <dbReference type="ARBA" id="ARBA00004370"/>
    </source>
</evidence>
<dbReference type="RefSeq" id="WP_130459231.1">
    <property type="nucleotide sequence ID" value="NZ_SHKM01000001.1"/>
</dbReference>
<dbReference type="Pfam" id="PF03924">
    <property type="entry name" value="CHASE"/>
    <property type="match status" value="1"/>
</dbReference>
<dbReference type="CDD" id="cd00130">
    <property type="entry name" value="PAS"/>
    <property type="match status" value="1"/>
</dbReference>
<dbReference type="Gene3D" id="3.30.450.350">
    <property type="entry name" value="CHASE domain"/>
    <property type="match status" value="1"/>
</dbReference>
<dbReference type="Gene3D" id="3.30.450.20">
    <property type="entry name" value="PAS domain"/>
    <property type="match status" value="2"/>
</dbReference>
<evidence type="ECO:0000256" key="1">
    <source>
        <dbReference type="ARBA" id="ARBA00000085"/>
    </source>
</evidence>
<evidence type="ECO:0000259" key="13">
    <source>
        <dbReference type="PROSITE" id="PS50112"/>
    </source>
</evidence>
<dbReference type="PROSITE" id="PS50839">
    <property type="entry name" value="CHASE"/>
    <property type="match status" value="1"/>
</dbReference>
<keyword evidence="4" id="KW-0597">Phosphoprotein</keyword>
<comment type="catalytic activity">
    <reaction evidence="1">
        <text>ATP + protein L-histidine = ADP + protein N-phospho-L-histidine.</text>
        <dbReference type="EC" id="2.7.13.3"/>
    </reaction>
</comment>
<dbReference type="InterPro" id="IPR004358">
    <property type="entry name" value="Sig_transdc_His_kin-like_C"/>
</dbReference>
<keyword evidence="6" id="KW-0812">Transmembrane</keyword>
<dbReference type="SMART" id="SM00086">
    <property type="entry name" value="PAC"/>
    <property type="match status" value="1"/>
</dbReference>
<dbReference type="SMART" id="SM00388">
    <property type="entry name" value="HisKA"/>
    <property type="match status" value="1"/>
</dbReference>
<evidence type="ECO:0000259" key="14">
    <source>
        <dbReference type="PROSITE" id="PS50113"/>
    </source>
</evidence>
<evidence type="ECO:0000259" key="15">
    <source>
        <dbReference type="PROSITE" id="PS50839"/>
    </source>
</evidence>
<feature type="domain" description="PAC" evidence="14">
    <location>
        <begin position="574"/>
        <end position="626"/>
    </location>
</feature>
<dbReference type="SMART" id="SM01079">
    <property type="entry name" value="CHASE"/>
    <property type="match status" value="1"/>
</dbReference>
<dbReference type="InterPro" id="IPR042240">
    <property type="entry name" value="CHASE_sf"/>
</dbReference>
<dbReference type="Pfam" id="PF00512">
    <property type="entry name" value="HisKA"/>
    <property type="match status" value="1"/>
</dbReference>
<dbReference type="InterPro" id="IPR036890">
    <property type="entry name" value="HATPase_C_sf"/>
</dbReference>
<organism evidence="16 17">
    <name type="scientific">Azospira oryzae</name>
    <dbReference type="NCBI Taxonomy" id="146939"/>
    <lineage>
        <taxon>Bacteria</taxon>
        <taxon>Pseudomonadati</taxon>
        <taxon>Pseudomonadota</taxon>
        <taxon>Betaproteobacteria</taxon>
        <taxon>Rhodocyclales</taxon>
        <taxon>Rhodocyclaceae</taxon>
        <taxon>Azospira</taxon>
    </lineage>
</organism>
<gene>
    <name evidence="16" type="ORF">EV678_1803</name>
</gene>
<evidence type="ECO:0000313" key="16">
    <source>
        <dbReference type="EMBL" id="RZT90978.1"/>
    </source>
</evidence>
<reference evidence="16 17" key="1">
    <citation type="submission" date="2019-02" db="EMBL/GenBank/DDBJ databases">
        <title>Genomic Encyclopedia of Type Strains, Phase IV (KMG-IV): sequencing the most valuable type-strain genomes for metagenomic binning, comparative biology and taxonomic classification.</title>
        <authorList>
            <person name="Goeker M."/>
        </authorList>
    </citation>
    <scope>NUCLEOTIDE SEQUENCE [LARGE SCALE GENOMIC DNA]</scope>
    <source>
        <strain evidence="16 17">DSM 21223</strain>
    </source>
</reference>
<evidence type="ECO:0000256" key="10">
    <source>
        <dbReference type="ARBA" id="ARBA00023136"/>
    </source>
</evidence>
<feature type="region of interest" description="Disordered" evidence="11">
    <location>
        <begin position="265"/>
        <end position="290"/>
    </location>
</feature>
<feature type="domain" description="CHASE" evidence="15">
    <location>
        <begin position="89"/>
        <end position="306"/>
    </location>
</feature>
<feature type="domain" description="Histidine kinase" evidence="12">
    <location>
        <begin position="662"/>
        <end position="893"/>
    </location>
</feature>
<dbReference type="Gene3D" id="1.10.287.130">
    <property type="match status" value="1"/>
</dbReference>
<dbReference type="Pfam" id="PF02518">
    <property type="entry name" value="HATPase_c"/>
    <property type="match status" value="1"/>
</dbReference>
<dbReference type="CDD" id="cd00082">
    <property type="entry name" value="HisKA"/>
    <property type="match status" value="1"/>
</dbReference>
<name>A0ABY0ITR6_9RHOO</name>
<dbReference type="EMBL" id="SHKM01000001">
    <property type="protein sequence ID" value="RZT90978.1"/>
    <property type="molecule type" value="Genomic_DNA"/>
</dbReference>
<dbReference type="SMART" id="SM00091">
    <property type="entry name" value="PAS"/>
    <property type="match status" value="2"/>
</dbReference>
<dbReference type="Pfam" id="PF08448">
    <property type="entry name" value="PAS_4"/>
    <property type="match status" value="1"/>
</dbReference>
<feature type="domain" description="PAS" evidence="13">
    <location>
        <begin position="485"/>
        <end position="544"/>
    </location>
</feature>
<dbReference type="SUPFAM" id="SSF47384">
    <property type="entry name" value="Homodimeric domain of signal transducing histidine kinase"/>
    <property type="match status" value="1"/>
</dbReference>
<dbReference type="InterPro" id="IPR005467">
    <property type="entry name" value="His_kinase_dom"/>
</dbReference>
<dbReference type="SMART" id="SM00387">
    <property type="entry name" value="HATPase_c"/>
    <property type="match status" value="1"/>
</dbReference>
<keyword evidence="10" id="KW-0472">Membrane</keyword>
<evidence type="ECO:0000256" key="3">
    <source>
        <dbReference type="ARBA" id="ARBA00012438"/>
    </source>
</evidence>
<dbReference type="PROSITE" id="PS50112">
    <property type="entry name" value="PAS"/>
    <property type="match status" value="1"/>
</dbReference>
<keyword evidence="17" id="KW-1185">Reference proteome</keyword>
<keyword evidence="9" id="KW-0902">Two-component regulatory system</keyword>
<evidence type="ECO:0000256" key="7">
    <source>
        <dbReference type="ARBA" id="ARBA00022777"/>
    </source>
</evidence>
<dbReference type="InterPro" id="IPR006189">
    <property type="entry name" value="CHASE_dom"/>
</dbReference>
<dbReference type="PROSITE" id="PS50109">
    <property type="entry name" value="HIS_KIN"/>
    <property type="match status" value="1"/>
</dbReference>
<dbReference type="PRINTS" id="PR00344">
    <property type="entry name" value="BCTRLSENSOR"/>
</dbReference>
<dbReference type="InterPro" id="IPR013656">
    <property type="entry name" value="PAS_4"/>
</dbReference>
<keyword evidence="5" id="KW-0808">Transferase</keyword>
<dbReference type="Proteomes" id="UP000292136">
    <property type="component" value="Unassembled WGS sequence"/>
</dbReference>
<dbReference type="NCBIfam" id="TIGR00229">
    <property type="entry name" value="sensory_box"/>
    <property type="match status" value="1"/>
</dbReference>
<evidence type="ECO:0000256" key="4">
    <source>
        <dbReference type="ARBA" id="ARBA00022553"/>
    </source>
</evidence>